<gene>
    <name evidence="1" type="ORF">PV_018</name>
</gene>
<reference evidence="1 2" key="1">
    <citation type="submission" date="2014-02" db="EMBL/GenBank/DDBJ databases">
        <title>The complete genome of the phage of Vibrio sp. which is highly homologous to Vibro cyclitrophicus was sequenced and analyzed.</title>
        <authorList>
            <person name="Li Z."/>
            <person name="Xu Y."/>
            <person name="Zhang J."/>
        </authorList>
    </citation>
    <scope>NUCLEOTIDE SEQUENCE [LARGE SCALE GENOMIC DNA]</scope>
    <source>
        <strain evidence="1">Phi-Vc1</strain>
    </source>
</reference>
<accession>X2L0C2</accession>
<organism evidence="1 2">
    <name type="scientific">Vibrio phage Vc1</name>
    <dbReference type="NCBI Taxonomy" id="1480731"/>
    <lineage>
        <taxon>Viruses</taxon>
        <taxon>Duplodnaviria</taxon>
        <taxon>Heunggongvirae</taxon>
        <taxon>Uroviricota</taxon>
        <taxon>Caudoviricetes</taxon>
        <taxon>Drexlerviridae</taxon>
        <taxon>Jhansiroadvirus</taxon>
        <taxon>Jhansiroadvirus gwaliVC1</taxon>
    </lineage>
</organism>
<dbReference type="EMBL" id="KJ502657">
    <property type="protein sequence ID" value="AHN84669.1"/>
    <property type="molecule type" value="Genomic_DNA"/>
</dbReference>
<proteinExistence type="predicted"/>
<evidence type="ECO:0000313" key="1">
    <source>
        <dbReference type="EMBL" id="AHN84669.1"/>
    </source>
</evidence>
<keyword evidence="2" id="KW-1185">Reference proteome</keyword>
<evidence type="ECO:0000313" key="2">
    <source>
        <dbReference type="Proteomes" id="UP000019741"/>
    </source>
</evidence>
<dbReference type="Proteomes" id="UP000019741">
    <property type="component" value="Segment"/>
</dbReference>
<name>X2L0C2_9CAUD</name>
<sequence length="231" mass="24714">MSRFDARQDKLTPVLSRLAMPSNTTTVADLSDVKHPVNIKSLSGKAVGMGLMIDGNIYVATGSNPSDLWTQLGGSSQSTGFVSIFNEDLTPVAIPENGEVKLPLSATDIDESFLPLGVSGLWNPTTNQFDFSSLDIGDTVDLRVDGSITNTGFNESFRLLLRAAIGSPSQYELPLGYGNRLFAGTSGISRYNGFFIGSADMRDNPAEIIVTATASATCFLTDIYIRVTRKG</sequence>
<protein>
    <submittedName>
        <fullName evidence="1">Uncharacterized protein</fullName>
    </submittedName>
</protein>